<evidence type="ECO:0000313" key="1">
    <source>
        <dbReference type="EMBL" id="SOY32039.1"/>
    </source>
</evidence>
<evidence type="ECO:0000313" key="2">
    <source>
        <dbReference type="Proteomes" id="UP000236311"/>
    </source>
</evidence>
<protein>
    <submittedName>
        <fullName evidence="1">Uncharacterized protein</fullName>
    </submittedName>
</protein>
<organism evidence="1 2">
    <name type="scientific">Acetatifactor muris</name>
    <dbReference type="NCBI Taxonomy" id="879566"/>
    <lineage>
        <taxon>Bacteria</taxon>
        <taxon>Bacillati</taxon>
        <taxon>Bacillota</taxon>
        <taxon>Clostridia</taxon>
        <taxon>Lachnospirales</taxon>
        <taxon>Lachnospiraceae</taxon>
        <taxon>Acetatifactor</taxon>
    </lineage>
</organism>
<sequence length="40" mass="4671">MYIFRASITTKDGIKIYAKDYGKRAFRIWIGARSKTDKSN</sequence>
<dbReference type="AlphaFoldDB" id="A0A2K4ZNI0"/>
<proteinExistence type="predicted"/>
<reference evidence="1 2" key="1">
    <citation type="submission" date="2018-01" db="EMBL/GenBank/DDBJ databases">
        <authorList>
            <person name="Gaut B.S."/>
            <person name="Morton B.R."/>
            <person name="Clegg M.T."/>
            <person name="Duvall M.R."/>
        </authorList>
    </citation>
    <scope>NUCLEOTIDE SEQUENCE [LARGE SCALE GENOMIC DNA]</scope>
    <source>
        <strain evidence="1">GP69</strain>
    </source>
</reference>
<name>A0A2K4ZNI0_9FIRM</name>
<gene>
    <name evidence="1" type="ORF">AMURIS_04792</name>
</gene>
<accession>A0A2K4ZNI0</accession>
<dbReference type="EMBL" id="OFSM01000037">
    <property type="protein sequence ID" value="SOY32039.1"/>
    <property type="molecule type" value="Genomic_DNA"/>
</dbReference>
<dbReference type="Proteomes" id="UP000236311">
    <property type="component" value="Unassembled WGS sequence"/>
</dbReference>
<keyword evidence="2" id="KW-1185">Reference proteome</keyword>